<evidence type="ECO:0000256" key="1">
    <source>
        <dbReference type="ARBA" id="ARBA00022450"/>
    </source>
</evidence>
<dbReference type="AlphaFoldDB" id="A0A165UX21"/>
<dbReference type="InterPro" id="IPR013120">
    <property type="entry name" value="FAR_NAD-bd"/>
</dbReference>
<dbReference type="PANTHER" id="PTHR43439:SF2">
    <property type="entry name" value="ENZYME, PUTATIVE (JCVI)-RELATED"/>
    <property type="match status" value="1"/>
</dbReference>
<dbReference type="PANTHER" id="PTHR43439">
    <property type="entry name" value="PHENYLACETATE-COENZYME A LIGASE"/>
    <property type="match status" value="1"/>
</dbReference>
<dbReference type="Gene3D" id="3.40.50.12780">
    <property type="entry name" value="N-terminal domain of ligase-like"/>
    <property type="match status" value="1"/>
</dbReference>
<feature type="domain" description="AMP-dependent synthetase/ligase" evidence="3">
    <location>
        <begin position="26"/>
        <end position="359"/>
    </location>
</feature>
<reference evidence="5 6" key="1">
    <citation type="journal article" date="2016" name="Mol. Biol. Evol.">
        <title>Comparative Genomics of Early-Diverging Mushroom-Forming Fungi Provides Insights into the Origins of Lignocellulose Decay Capabilities.</title>
        <authorList>
            <person name="Nagy L.G."/>
            <person name="Riley R."/>
            <person name="Tritt A."/>
            <person name="Adam C."/>
            <person name="Daum C."/>
            <person name="Floudas D."/>
            <person name="Sun H."/>
            <person name="Yadav J.S."/>
            <person name="Pangilinan J."/>
            <person name="Larsson K.H."/>
            <person name="Matsuura K."/>
            <person name="Barry K."/>
            <person name="Labutti K."/>
            <person name="Kuo R."/>
            <person name="Ohm R.A."/>
            <person name="Bhattacharya S.S."/>
            <person name="Shirouzu T."/>
            <person name="Yoshinaga Y."/>
            <person name="Martin F.M."/>
            <person name="Grigoriev I.V."/>
            <person name="Hibbett D.S."/>
        </authorList>
    </citation>
    <scope>NUCLEOTIDE SEQUENCE [LARGE SCALE GENOMIC DNA]</scope>
    <source>
        <strain evidence="5 6">HHB14362 ss-1</strain>
    </source>
</reference>
<dbReference type="InParanoid" id="A0A165UX21"/>
<evidence type="ECO:0000313" key="5">
    <source>
        <dbReference type="EMBL" id="KZT28824.1"/>
    </source>
</evidence>
<dbReference type="Pfam" id="PF23562">
    <property type="entry name" value="AMP-binding_C_3"/>
    <property type="match status" value="1"/>
</dbReference>
<dbReference type="InterPro" id="IPR051414">
    <property type="entry name" value="Adenylate-forming_Reductase"/>
</dbReference>
<sequence>MTQPPTWTLPPSDGSVGLAELVDFRLQQNPDRTYAVFPSDAPDGEPTHITYLEWTRAIHRVAHILRPELDFRKREAVGIIANCDTLMYSTTIVALMRAGLIPYPMSNRNSPAAVCHMLQKTSCHRLITTSASLGSLISGIKAEFSAIDYELQIDELPSLYDAFPRLGRETVHDHFTPYPVLTNSKPEDIVMYMHSSGSTGFPKSIPQTNKTLLGWYSGALGVEMSRYPKHLRFGALALPAFHMMGMTFQIFVPLVAGISIGLFKPKYPALPVVPGPDNTLEGLKRVKANAVICVPTFLELWSESEDALTFLAEMEIVMFGGGPLSRQIGNKVVSRGVHIQSTYGGTEFGSVTYFIPPQDLAGPMDWEYLAFDRDIPVRMAPHDDGKYELQVLHSEYHPLLIHNLPDVPGYATSDLFEKHPTKEGLWKIVGRVDDVIILASGEKTVPGPMEGKILTSPLVSGAMMFGRGHNEVGILIEPRPEYAIDPANEAALAEFRNMIWPIVEEANEDSPAFSRIFKEMILVTASDKPMHRAAKGTVIRKSTIAAYAKEIDELYESVESSRGENVEPPKSWETADLEEWLMLQAQDINSTSHGKKLEPDVDLFAQGFDSLSATFLRNRIIGALRSSEDTTVKIAAAAVSQNFVFANNTVRALVAAVRNLISPEAGGRVPERSHAAVMEELIVKYSADMPAMGASAARPLPVKSTVLLTGTTGGLGSYMLWMLLEDKKVGRVYAFNRKSSQATLAERQRAAFEDRGLPVNLLQSSKLVLVEGEESSHNLGLDSALYEELRTTCTQVIHNAWRLDFNLSVSSFEPNIKGVRNLIDLGLTSPYGSNFRFVFTSSIGTSQGWDREKGEFPEESNLPVDVAVGAGYGESKFVSEQLLVKAAERGMQTSSLRIGQVAGGRPDGSWATTDWVPIFVKSSRSLGCLPDAQGVTTWITSEVVAQTVLDAAFAGKRPSSALNVLHPHPVPWKSLMEGVRAALVKVVDHGKSEPLPLVPFKQWITRLEKKAAGATESDIKAIPAIKLLQFFQSMAQADEAIRASGKTDMEAGGMPRFATQKAQAVSATLRDAPQLGVEDAERWITYWNRKGFFA</sequence>
<evidence type="ECO:0000259" key="3">
    <source>
        <dbReference type="Pfam" id="PF00501"/>
    </source>
</evidence>
<proteinExistence type="predicted"/>
<dbReference type="InterPro" id="IPR042099">
    <property type="entry name" value="ANL_N_sf"/>
</dbReference>
<dbReference type="PROSITE" id="PS00455">
    <property type="entry name" value="AMP_BINDING"/>
    <property type="match status" value="1"/>
</dbReference>
<name>A0A165UX21_9AGAM</name>
<dbReference type="InterPro" id="IPR020845">
    <property type="entry name" value="AMP-binding_CS"/>
</dbReference>
<feature type="domain" description="Thioester reductase (TE)" evidence="4">
    <location>
        <begin position="708"/>
        <end position="944"/>
    </location>
</feature>
<keyword evidence="2" id="KW-0597">Phosphoprotein</keyword>
<gene>
    <name evidence="5" type="ORF">NEOLEDRAFT_1175656</name>
</gene>
<dbReference type="STRING" id="1314782.A0A165UX21"/>
<dbReference type="Pfam" id="PF00501">
    <property type="entry name" value="AMP-binding"/>
    <property type="match status" value="1"/>
</dbReference>
<dbReference type="InterPro" id="IPR000873">
    <property type="entry name" value="AMP-dep_synth/lig_dom"/>
</dbReference>
<dbReference type="InterPro" id="IPR036291">
    <property type="entry name" value="NAD(P)-bd_dom_sf"/>
</dbReference>
<protein>
    <submittedName>
        <fullName evidence="5">Putative aminoadipate reductase</fullName>
    </submittedName>
</protein>
<dbReference type="SUPFAM" id="SSF51735">
    <property type="entry name" value="NAD(P)-binding Rossmann-fold domains"/>
    <property type="match status" value="1"/>
</dbReference>
<evidence type="ECO:0000313" key="6">
    <source>
        <dbReference type="Proteomes" id="UP000076761"/>
    </source>
</evidence>
<dbReference type="SUPFAM" id="SSF56801">
    <property type="entry name" value="Acetyl-CoA synthetase-like"/>
    <property type="match status" value="1"/>
</dbReference>
<organism evidence="5 6">
    <name type="scientific">Neolentinus lepideus HHB14362 ss-1</name>
    <dbReference type="NCBI Taxonomy" id="1314782"/>
    <lineage>
        <taxon>Eukaryota</taxon>
        <taxon>Fungi</taxon>
        <taxon>Dikarya</taxon>
        <taxon>Basidiomycota</taxon>
        <taxon>Agaricomycotina</taxon>
        <taxon>Agaricomycetes</taxon>
        <taxon>Gloeophyllales</taxon>
        <taxon>Gloeophyllaceae</taxon>
        <taxon>Neolentinus</taxon>
    </lineage>
</organism>
<dbReference type="OrthoDB" id="429813at2759"/>
<keyword evidence="6" id="KW-1185">Reference proteome</keyword>
<keyword evidence="1" id="KW-0596">Phosphopantetheine</keyword>
<dbReference type="Gene3D" id="3.40.50.720">
    <property type="entry name" value="NAD(P)-binding Rossmann-like Domain"/>
    <property type="match status" value="1"/>
</dbReference>
<dbReference type="EMBL" id="KV425556">
    <property type="protein sequence ID" value="KZT28824.1"/>
    <property type="molecule type" value="Genomic_DNA"/>
</dbReference>
<dbReference type="Pfam" id="PF07993">
    <property type="entry name" value="NAD_binding_4"/>
    <property type="match status" value="1"/>
</dbReference>
<dbReference type="Proteomes" id="UP000076761">
    <property type="component" value="Unassembled WGS sequence"/>
</dbReference>
<accession>A0A165UX21</accession>
<evidence type="ECO:0000256" key="2">
    <source>
        <dbReference type="ARBA" id="ARBA00022553"/>
    </source>
</evidence>
<evidence type="ECO:0000259" key="4">
    <source>
        <dbReference type="Pfam" id="PF07993"/>
    </source>
</evidence>